<reference evidence="1 2" key="1">
    <citation type="journal article" date="2014" name="PLoS ONE">
        <title>Reduction of Hydrogen Peroxide Accumulation and Toxicity by a Catalase from Mycoplasma iowae.</title>
        <authorList>
            <person name="Pritchard R.E."/>
            <person name="Prassinos A.J."/>
            <person name="Osborne J.D."/>
            <person name="Raviv Z."/>
            <person name="Balish M.F."/>
        </authorList>
    </citation>
    <scope>NUCLEOTIDE SEQUENCE [LARGE SCALE GENOMIC DNA]</scope>
    <source>
        <strain evidence="1 2">DK-CPA</strain>
    </source>
</reference>
<organism evidence="1 2">
    <name type="scientific">Malacoplasma iowae DK-CPA</name>
    <dbReference type="NCBI Taxonomy" id="1394179"/>
    <lineage>
        <taxon>Bacteria</taxon>
        <taxon>Bacillati</taxon>
        <taxon>Mycoplasmatota</taxon>
        <taxon>Mycoplasmoidales</taxon>
        <taxon>Mycoplasmoidaceae</taxon>
        <taxon>Malacoplasma</taxon>
    </lineage>
</organism>
<keyword evidence="2" id="KW-1185">Reference proteome</keyword>
<dbReference type="Proteomes" id="UP000028523">
    <property type="component" value="Unassembled WGS sequence"/>
</dbReference>
<evidence type="ECO:0000313" key="2">
    <source>
        <dbReference type="Proteomes" id="UP000028523"/>
    </source>
</evidence>
<evidence type="ECO:0000313" key="1">
    <source>
        <dbReference type="EMBL" id="KFB07646.1"/>
    </source>
</evidence>
<dbReference type="RefSeq" id="WP_004024927.1">
    <property type="nucleotide sequence ID" value="NZ_AWQU01000073.1"/>
</dbReference>
<dbReference type="EMBL" id="AWQU01000073">
    <property type="protein sequence ID" value="KFB07646.1"/>
    <property type="molecule type" value="Genomic_DNA"/>
</dbReference>
<dbReference type="GeneID" id="96866459"/>
<sequence>MKKSKNVEKLVPTPLEFENNYKSFNIDVSNFLLELRKLMNKTIDQFVYDLGWANDKYYSKIVNGFKNKDGTKSYSNPSVNYIFGALKYAFENNEEWKNKKDEITLLVFKYFL</sequence>
<dbReference type="AlphaFoldDB" id="A0A084U3W0"/>
<accession>A0A084U3W0</accession>
<gene>
    <name evidence="1" type="ORF">P271_496</name>
</gene>
<comment type="caution">
    <text evidence="1">The sequence shown here is derived from an EMBL/GenBank/DDBJ whole genome shotgun (WGS) entry which is preliminary data.</text>
</comment>
<protein>
    <submittedName>
        <fullName evidence="1">Uncharacterized protein</fullName>
    </submittedName>
</protein>
<name>A0A084U3W0_MALIO</name>
<proteinExistence type="predicted"/>